<feature type="domain" description="Immunoglobulin V-set" evidence="14">
    <location>
        <begin position="52"/>
        <end position="126"/>
    </location>
</feature>
<evidence type="ECO:0000256" key="11">
    <source>
        <dbReference type="ARBA" id="ARBA00023180"/>
    </source>
</evidence>
<dbReference type="InterPro" id="IPR013783">
    <property type="entry name" value="Ig-like_fold"/>
</dbReference>
<evidence type="ECO:0000256" key="10">
    <source>
        <dbReference type="ARBA" id="ARBA00023170"/>
    </source>
</evidence>
<evidence type="ECO:0000259" key="14">
    <source>
        <dbReference type="Pfam" id="PF07686"/>
    </source>
</evidence>
<evidence type="ECO:0000256" key="3">
    <source>
        <dbReference type="ARBA" id="ARBA00022692"/>
    </source>
</evidence>
<keyword evidence="6" id="KW-0130">Cell adhesion</keyword>
<dbReference type="GO" id="GO:0050839">
    <property type="term" value="F:cell adhesion molecule binding"/>
    <property type="evidence" value="ECO:0007669"/>
    <property type="project" value="TreeGrafter"/>
</dbReference>
<feature type="chain" id="PRO_5018556253" description="Immunoglobulin V-set domain-containing protein" evidence="13">
    <location>
        <begin position="32"/>
        <end position="244"/>
    </location>
</feature>
<keyword evidence="9" id="KW-1015">Disulfide bond</keyword>
<evidence type="ECO:0000256" key="6">
    <source>
        <dbReference type="ARBA" id="ARBA00022889"/>
    </source>
</evidence>
<evidence type="ECO:0000313" key="15">
    <source>
        <dbReference type="Ensembl" id="ENSMMOP00000019377.1"/>
    </source>
</evidence>
<dbReference type="PANTHER" id="PTHR44468">
    <property type="entry name" value="COXSACKIEVIRUS AND ADENOVIRUS RECEPTOR-RELATED"/>
    <property type="match status" value="1"/>
</dbReference>
<evidence type="ECO:0000256" key="7">
    <source>
        <dbReference type="ARBA" id="ARBA00022989"/>
    </source>
</evidence>
<accession>A0A3Q4BI60</accession>
<evidence type="ECO:0000256" key="1">
    <source>
        <dbReference type="ARBA" id="ARBA00004251"/>
    </source>
</evidence>
<keyword evidence="2" id="KW-1003">Cell membrane</keyword>
<keyword evidence="10" id="KW-0675">Receptor</keyword>
<dbReference type="GO" id="GO:0016323">
    <property type="term" value="C:basolateral plasma membrane"/>
    <property type="evidence" value="ECO:0007669"/>
    <property type="project" value="TreeGrafter"/>
</dbReference>
<evidence type="ECO:0000256" key="8">
    <source>
        <dbReference type="ARBA" id="ARBA00023136"/>
    </source>
</evidence>
<dbReference type="PANTHER" id="PTHR44468:SF3">
    <property type="entry name" value="COXSACKIEVIRUS AND ADENOVIRUS RECEPTOR"/>
    <property type="match status" value="1"/>
</dbReference>
<evidence type="ECO:0000256" key="13">
    <source>
        <dbReference type="SAM" id="SignalP"/>
    </source>
</evidence>
<reference evidence="15" key="1">
    <citation type="submission" date="2025-08" db="UniProtKB">
        <authorList>
            <consortium name="Ensembl"/>
        </authorList>
    </citation>
    <scope>IDENTIFICATION</scope>
</reference>
<keyword evidence="3" id="KW-0812">Transmembrane</keyword>
<dbReference type="SUPFAM" id="SSF48726">
    <property type="entry name" value="Immunoglobulin"/>
    <property type="match status" value="1"/>
</dbReference>
<protein>
    <recommendedName>
        <fullName evidence="14">Immunoglobulin V-set domain-containing protein</fullName>
    </recommendedName>
</protein>
<dbReference type="Ensembl" id="ENSMMOT00000019703.1">
    <property type="protein sequence ID" value="ENSMMOP00000019377.1"/>
    <property type="gene ID" value="ENSMMOG00000014685.1"/>
</dbReference>
<keyword evidence="16" id="KW-1185">Reference proteome</keyword>
<dbReference type="Gene3D" id="2.60.40.10">
    <property type="entry name" value="Immunoglobulins"/>
    <property type="match status" value="1"/>
</dbReference>
<keyword evidence="5" id="KW-0677">Repeat</keyword>
<sequence length="244" mass="27756">MALLHDGLIFAFHSTTLLWTAYILKLSVTNTCGCGRKCDTQLSLQLSSRGLGNICQEETLVIWYSGNHIYYNYDTFGRRVQFVSLHPASGNASISISDLKMTDTNTYKCKVRKVPAIESRIIQLNVMERPTKTECYAEGVVELDREVVFRCRCTEGSPPIWYAWSMDGTGKRLPCDAYVDSTQVFSRKQLDFLSCSKTFRSVWETQVFNPEWVETNTNHQKRGCVLKPTVSFVGETNTNKEDVL</sequence>
<dbReference type="GO" id="GO:0034109">
    <property type="term" value="P:homotypic cell-cell adhesion"/>
    <property type="evidence" value="ECO:0007669"/>
    <property type="project" value="TreeGrafter"/>
</dbReference>
<comment type="subcellular location">
    <subcellularLocation>
        <location evidence="1">Cell membrane</location>
        <topology evidence="1">Single-pass type I membrane protein</topology>
    </subcellularLocation>
</comment>
<evidence type="ECO:0000256" key="5">
    <source>
        <dbReference type="ARBA" id="ARBA00022737"/>
    </source>
</evidence>
<evidence type="ECO:0000256" key="12">
    <source>
        <dbReference type="ARBA" id="ARBA00023319"/>
    </source>
</evidence>
<dbReference type="STRING" id="94237.ENSMMOP00000019377"/>
<dbReference type="Proteomes" id="UP000261620">
    <property type="component" value="Unplaced"/>
</dbReference>
<keyword evidence="11" id="KW-0325">Glycoprotein</keyword>
<dbReference type="GO" id="GO:0005923">
    <property type="term" value="C:bicellular tight junction"/>
    <property type="evidence" value="ECO:0007669"/>
    <property type="project" value="TreeGrafter"/>
</dbReference>
<evidence type="ECO:0000313" key="16">
    <source>
        <dbReference type="Proteomes" id="UP000261620"/>
    </source>
</evidence>
<name>A0A3Q4BI60_MOLML</name>
<organism evidence="15 16">
    <name type="scientific">Mola mola</name>
    <name type="common">Ocean sunfish</name>
    <name type="synonym">Tetraodon mola</name>
    <dbReference type="NCBI Taxonomy" id="94237"/>
    <lineage>
        <taxon>Eukaryota</taxon>
        <taxon>Metazoa</taxon>
        <taxon>Chordata</taxon>
        <taxon>Craniata</taxon>
        <taxon>Vertebrata</taxon>
        <taxon>Euteleostomi</taxon>
        <taxon>Actinopterygii</taxon>
        <taxon>Neopterygii</taxon>
        <taxon>Teleostei</taxon>
        <taxon>Neoteleostei</taxon>
        <taxon>Acanthomorphata</taxon>
        <taxon>Eupercaria</taxon>
        <taxon>Tetraodontiformes</taxon>
        <taxon>Molidae</taxon>
        <taxon>Mola</taxon>
    </lineage>
</organism>
<dbReference type="GO" id="GO:0014704">
    <property type="term" value="C:intercalated disc"/>
    <property type="evidence" value="ECO:0007669"/>
    <property type="project" value="TreeGrafter"/>
</dbReference>
<keyword evidence="7" id="KW-1133">Transmembrane helix</keyword>
<evidence type="ECO:0000256" key="9">
    <source>
        <dbReference type="ARBA" id="ARBA00023157"/>
    </source>
</evidence>
<dbReference type="InterPro" id="IPR013106">
    <property type="entry name" value="Ig_V-set"/>
</dbReference>
<feature type="signal peptide" evidence="13">
    <location>
        <begin position="1"/>
        <end position="31"/>
    </location>
</feature>
<evidence type="ECO:0000256" key="4">
    <source>
        <dbReference type="ARBA" id="ARBA00022729"/>
    </source>
</evidence>
<keyword evidence="8" id="KW-0472">Membrane</keyword>
<dbReference type="AlphaFoldDB" id="A0A3Q4BI60"/>
<dbReference type="InterPro" id="IPR052307">
    <property type="entry name" value="EJ_Adhesion_Regulator"/>
</dbReference>
<proteinExistence type="predicted"/>
<dbReference type="Pfam" id="PF07686">
    <property type="entry name" value="V-set"/>
    <property type="match status" value="1"/>
</dbReference>
<dbReference type="InterPro" id="IPR036179">
    <property type="entry name" value="Ig-like_dom_sf"/>
</dbReference>
<evidence type="ECO:0000256" key="2">
    <source>
        <dbReference type="ARBA" id="ARBA00022475"/>
    </source>
</evidence>
<reference evidence="15" key="2">
    <citation type="submission" date="2025-09" db="UniProtKB">
        <authorList>
            <consortium name="Ensembl"/>
        </authorList>
    </citation>
    <scope>IDENTIFICATION</scope>
</reference>
<keyword evidence="4 13" id="KW-0732">Signal</keyword>
<keyword evidence="12" id="KW-0393">Immunoglobulin domain</keyword>